<protein>
    <submittedName>
        <fullName evidence="4">C4-dicarboxylate ABC transporter substrate-binding protein</fullName>
    </submittedName>
</protein>
<dbReference type="PATRIC" id="fig|1489064.4.peg.1900"/>
<dbReference type="InterPro" id="IPR038404">
    <property type="entry name" value="TRAP_DctP_sf"/>
</dbReference>
<name>A0A0H2M8Y3_9PROT</name>
<dbReference type="Proteomes" id="UP000035444">
    <property type="component" value="Unassembled WGS sequence"/>
</dbReference>
<evidence type="ECO:0000313" key="4">
    <source>
        <dbReference type="EMBL" id="KLN58944.1"/>
    </source>
</evidence>
<keyword evidence="5" id="KW-1185">Reference proteome</keyword>
<dbReference type="AlphaFoldDB" id="A0A0H2M8Y3"/>
<gene>
    <name evidence="4" type="ORF">WH96_20355</name>
</gene>
<dbReference type="EMBL" id="LAQL01000025">
    <property type="protein sequence ID" value="KLN58944.1"/>
    <property type="molecule type" value="Genomic_DNA"/>
</dbReference>
<dbReference type="InterPro" id="IPR018389">
    <property type="entry name" value="DctP_fam"/>
</dbReference>
<proteinExistence type="inferred from homology"/>
<evidence type="ECO:0000313" key="5">
    <source>
        <dbReference type="Proteomes" id="UP000035444"/>
    </source>
</evidence>
<accession>A0A0H2M8Y3</accession>
<comment type="similarity">
    <text evidence="1">Belongs to the bacterial solute-binding protein 7 family.</text>
</comment>
<evidence type="ECO:0000256" key="2">
    <source>
        <dbReference type="ARBA" id="ARBA00022448"/>
    </source>
</evidence>
<dbReference type="Pfam" id="PF03480">
    <property type="entry name" value="DctP"/>
    <property type="match status" value="1"/>
</dbReference>
<keyword evidence="3" id="KW-0732">Signal</keyword>
<organism evidence="4 5">
    <name type="scientific">Kiloniella spongiae</name>
    <dbReference type="NCBI Taxonomy" id="1489064"/>
    <lineage>
        <taxon>Bacteria</taxon>
        <taxon>Pseudomonadati</taxon>
        <taxon>Pseudomonadota</taxon>
        <taxon>Alphaproteobacteria</taxon>
        <taxon>Rhodospirillales</taxon>
        <taxon>Kiloniellaceae</taxon>
        <taxon>Kiloniella</taxon>
    </lineage>
</organism>
<dbReference type="NCBIfam" id="NF037995">
    <property type="entry name" value="TRAP_S1"/>
    <property type="match status" value="1"/>
</dbReference>
<evidence type="ECO:0000256" key="3">
    <source>
        <dbReference type="ARBA" id="ARBA00022729"/>
    </source>
</evidence>
<dbReference type="STRING" id="1489064.WH96_20355"/>
<sequence>MFPISITAQAANEFTVAHSMTTDHIFHNTSQWLEEELEKRGSTLKMNYHPAGDLGDWTSLFEQNIQGVIPMVMGWPDSAFDPRLDLAYLAYVVDDWETATKVYGPAGKMLNVYTDILAQQGLIVLGTIPTGFGSVAIRKGAGKLPVNFPEDAKGIKVRVPGLKIAEMRFNAFGFSAVPIPFSELYTALQLGTVDGRTFGPPVEIWQMRDVLEAYILTRDFFEHAFLTVNKDWWDDLGSEEQKILREASDAALARAWKEAEALGDNFLEKVRGHGIQVVELTPEQLNKAKEIVYETEWPFMESIVGSEIMDEMRAVAGIK</sequence>
<dbReference type="PANTHER" id="PTHR33376:SF7">
    <property type="entry name" value="C4-DICARBOXYLATE-BINDING PROTEIN DCTB"/>
    <property type="match status" value="1"/>
</dbReference>
<keyword evidence="2" id="KW-0813">Transport</keyword>
<dbReference type="PANTHER" id="PTHR33376">
    <property type="match status" value="1"/>
</dbReference>
<dbReference type="Gene3D" id="3.40.190.170">
    <property type="entry name" value="Bacterial extracellular solute-binding protein, family 7"/>
    <property type="match status" value="1"/>
</dbReference>
<dbReference type="GO" id="GO:0055085">
    <property type="term" value="P:transmembrane transport"/>
    <property type="evidence" value="ECO:0007669"/>
    <property type="project" value="InterPro"/>
</dbReference>
<evidence type="ECO:0000256" key="1">
    <source>
        <dbReference type="ARBA" id="ARBA00009023"/>
    </source>
</evidence>
<reference evidence="4 5" key="1">
    <citation type="submission" date="2015-03" db="EMBL/GenBank/DDBJ databases">
        <title>Genome Sequence of Kiloniella spongiae MEBiC09566, isolated from a marine sponge.</title>
        <authorList>
            <person name="Shao Z."/>
            <person name="Wang L."/>
            <person name="Li X."/>
        </authorList>
    </citation>
    <scope>NUCLEOTIDE SEQUENCE [LARGE SCALE GENOMIC DNA]</scope>
    <source>
        <strain evidence="4 5">MEBiC09566</strain>
    </source>
</reference>
<comment type="caution">
    <text evidence="4">The sequence shown here is derived from an EMBL/GenBank/DDBJ whole genome shotgun (WGS) entry which is preliminary data.</text>
</comment>